<keyword evidence="10" id="KW-0443">Lipid metabolism</keyword>
<dbReference type="GO" id="GO:0005634">
    <property type="term" value="C:nucleus"/>
    <property type="evidence" value="ECO:0007669"/>
    <property type="project" value="UniProtKB-SubCell"/>
</dbReference>
<keyword evidence="7" id="KW-0378">Hydrolase</keyword>
<dbReference type="Pfam" id="PF10261">
    <property type="entry name" value="FIT"/>
    <property type="match status" value="1"/>
</dbReference>
<dbReference type="GO" id="GO:0034389">
    <property type="term" value="P:lipid droplet organization"/>
    <property type="evidence" value="ECO:0007669"/>
    <property type="project" value="TreeGrafter"/>
</dbReference>
<comment type="similarity">
    <text evidence="4">Belongs to the CENP-O/MCM21 family.</text>
</comment>
<evidence type="ECO:0000256" key="9">
    <source>
        <dbReference type="ARBA" id="ARBA00022989"/>
    </source>
</evidence>
<evidence type="ECO:0000256" key="3">
    <source>
        <dbReference type="ARBA" id="ARBA00004584"/>
    </source>
</evidence>
<evidence type="ECO:0000256" key="7">
    <source>
        <dbReference type="ARBA" id="ARBA00022801"/>
    </source>
</evidence>
<keyword evidence="6 14" id="KW-0812">Transmembrane</keyword>
<keyword evidence="9 14" id="KW-1133">Transmembrane helix</keyword>
<keyword evidence="5" id="KW-0158">Chromosome</keyword>
<dbReference type="Pfam" id="PF09496">
    <property type="entry name" value="CENP-O"/>
    <property type="match status" value="1"/>
</dbReference>
<protein>
    <submittedName>
        <fullName evidence="15">Uncharacterized protein</fullName>
    </submittedName>
</protein>
<evidence type="ECO:0000256" key="14">
    <source>
        <dbReference type="SAM" id="Phobius"/>
    </source>
</evidence>
<dbReference type="GO" id="GO:0005789">
    <property type="term" value="C:endoplasmic reticulum membrane"/>
    <property type="evidence" value="ECO:0007669"/>
    <property type="project" value="UniProtKB-SubCell"/>
</dbReference>
<keyword evidence="16" id="KW-1185">Reference proteome</keyword>
<evidence type="ECO:0000256" key="4">
    <source>
        <dbReference type="ARBA" id="ARBA00007321"/>
    </source>
</evidence>
<evidence type="ECO:0000256" key="6">
    <source>
        <dbReference type="ARBA" id="ARBA00022692"/>
    </source>
</evidence>
<evidence type="ECO:0000256" key="8">
    <source>
        <dbReference type="ARBA" id="ARBA00022824"/>
    </source>
</evidence>
<organism evidence="15 16">
    <name type="scientific">Pichia inconspicua</name>
    <dbReference type="NCBI Taxonomy" id="52247"/>
    <lineage>
        <taxon>Eukaryota</taxon>
        <taxon>Fungi</taxon>
        <taxon>Dikarya</taxon>
        <taxon>Ascomycota</taxon>
        <taxon>Saccharomycotina</taxon>
        <taxon>Pichiomycetes</taxon>
        <taxon>Pichiales</taxon>
        <taxon>Pichiaceae</taxon>
        <taxon>Pichia</taxon>
    </lineage>
</organism>
<dbReference type="Proteomes" id="UP000307173">
    <property type="component" value="Unassembled WGS sequence"/>
</dbReference>
<keyword evidence="8" id="KW-0256">Endoplasmic reticulum</keyword>
<dbReference type="GO" id="GO:0019915">
    <property type="term" value="P:lipid storage"/>
    <property type="evidence" value="ECO:0007669"/>
    <property type="project" value="InterPro"/>
</dbReference>
<evidence type="ECO:0000256" key="10">
    <source>
        <dbReference type="ARBA" id="ARBA00023098"/>
    </source>
</evidence>
<evidence type="ECO:0000256" key="11">
    <source>
        <dbReference type="ARBA" id="ARBA00023136"/>
    </source>
</evidence>
<feature type="transmembrane region" description="Helical" evidence="14">
    <location>
        <begin position="201"/>
        <end position="222"/>
    </location>
</feature>
<evidence type="ECO:0000256" key="2">
    <source>
        <dbReference type="ARBA" id="ARBA00004477"/>
    </source>
</evidence>
<evidence type="ECO:0000313" key="16">
    <source>
        <dbReference type="Proteomes" id="UP000307173"/>
    </source>
</evidence>
<keyword evidence="13" id="KW-0137">Centromere</keyword>
<evidence type="ECO:0000256" key="5">
    <source>
        <dbReference type="ARBA" id="ARBA00022454"/>
    </source>
</evidence>
<reference evidence="15 16" key="1">
    <citation type="journal article" date="2019" name="Front. Genet.">
        <title>Whole-Genome Sequencing of the Opportunistic Yeast Pathogen Candida inconspicua Uncovers Its Hybrid Origin.</title>
        <authorList>
            <person name="Mixao V."/>
            <person name="Hansen A.P."/>
            <person name="Saus E."/>
            <person name="Boekhout T."/>
            <person name="Lass-Florl C."/>
            <person name="Gabaldon T."/>
        </authorList>
    </citation>
    <scope>NUCLEOTIDE SEQUENCE [LARGE SCALE GENOMIC DNA]</scope>
    <source>
        <strain evidence="15 16">CBS 180</strain>
    </source>
</reference>
<dbReference type="PANTHER" id="PTHR23129">
    <property type="entry name" value="ACYL-COENZYME A DIPHOSPHATASE FITM2"/>
    <property type="match status" value="1"/>
</dbReference>
<dbReference type="EMBL" id="SELW01000612">
    <property type="protein sequence ID" value="TID18141.1"/>
    <property type="molecule type" value="Genomic_DNA"/>
</dbReference>
<feature type="transmembrane region" description="Helical" evidence="14">
    <location>
        <begin position="314"/>
        <end position="332"/>
    </location>
</feature>
<keyword evidence="12" id="KW-0539">Nucleus</keyword>
<name>A0A4T0WXC7_9ASCO</name>
<evidence type="ECO:0000256" key="12">
    <source>
        <dbReference type="ARBA" id="ARBA00023242"/>
    </source>
</evidence>
<dbReference type="InterPro" id="IPR018464">
    <property type="entry name" value="CENP-O"/>
</dbReference>
<feature type="transmembrane region" description="Helical" evidence="14">
    <location>
        <begin position="353"/>
        <end position="377"/>
    </location>
</feature>
<evidence type="ECO:0000256" key="13">
    <source>
        <dbReference type="ARBA" id="ARBA00023328"/>
    </source>
</evidence>
<dbReference type="GO" id="GO:0008654">
    <property type="term" value="P:phospholipid biosynthetic process"/>
    <property type="evidence" value="ECO:0007669"/>
    <property type="project" value="TreeGrafter"/>
</dbReference>
<dbReference type="GO" id="GO:0010945">
    <property type="term" value="F:coenzyme A diphosphatase activity"/>
    <property type="evidence" value="ECO:0007669"/>
    <property type="project" value="InterPro"/>
</dbReference>
<dbReference type="PANTHER" id="PTHR23129:SF0">
    <property type="entry name" value="ACYL-COENZYME A DIPHOSPHATASE FITM2"/>
    <property type="match status" value="1"/>
</dbReference>
<dbReference type="InterPro" id="IPR019388">
    <property type="entry name" value="FIT"/>
</dbReference>
<proteinExistence type="inferred from homology"/>
<dbReference type="AlphaFoldDB" id="A0A4T0WXC7"/>
<keyword evidence="11 14" id="KW-0472">Membrane</keyword>
<evidence type="ECO:0000313" key="15">
    <source>
        <dbReference type="EMBL" id="TID18141.1"/>
    </source>
</evidence>
<dbReference type="GO" id="GO:0000776">
    <property type="term" value="C:kinetochore"/>
    <property type="evidence" value="ECO:0007669"/>
    <property type="project" value="InterPro"/>
</dbReference>
<sequence length="400" mass="45993">MSEEELRAEIQQLEDEIEMLERGESDVDIVALVREQFENVEDDLLVDIINADTNTESNTITNTNAQDRETFTENIINRVLEENVHRFNGITLFPVSADSRGSYLGIRFDTFNTESKRFNKPHYIILNRRELTGKGNTSEEIWKWSVFQNTLPPSINIGKYEQEYLFEEHNSWSDNTVIPGLNMDTFISPIPPKTSIVSSHGILNTVFAGSSFEVFLILYLTITLFKIAIWRKFTPVLPTTIQVRSSKRNVIIKETIKLFIIYASLIVLIVWAFGPSLFDRVNRWTGGYCNVAHEIYYRSCVAHGGLYVNGFKSSGHSLIATTFGTAASYELLGMNDYCKNVNLTNNHKYLHKFVNVFVSFVYIAWVTLFLITCLFYHTFLERLVGTSLAIFIVYVVYYKM</sequence>
<comment type="subcellular location">
    <subcellularLocation>
        <location evidence="3">Chromosome</location>
        <location evidence="3">Centromere</location>
    </subcellularLocation>
    <subcellularLocation>
        <location evidence="2">Endoplasmic reticulum membrane</location>
        <topology evidence="2">Multi-pass membrane protein</topology>
    </subcellularLocation>
    <subcellularLocation>
        <location evidence="1">Nucleus</location>
    </subcellularLocation>
</comment>
<comment type="caution">
    <text evidence="15">The sequence shown here is derived from an EMBL/GenBank/DDBJ whole genome shotgun (WGS) entry which is preliminary data.</text>
</comment>
<evidence type="ECO:0000256" key="1">
    <source>
        <dbReference type="ARBA" id="ARBA00004123"/>
    </source>
</evidence>
<dbReference type="OrthoDB" id="3997648at2759"/>
<feature type="transmembrane region" description="Helical" evidence="14">
    <location>
        <begin position="383"/>
        <end position="398"/>
    </location>
</feature>
<feature type="transmembrane region" description="Helical" evidence="14">
    <location>
        <begin position="256"/>
        <end position="274"/>
    </location>
</feature>
<gene>
    <name evidence="15" type="ORF">CANINC_003882</name>
</gene>
<accession>A0A4T0WXC7</accession>